<accession>A0A918S5T7</accession>
<evidence type="ECO:0000313" key="6">
    <source>
        <dbReference type="Proteomes" id="UP000610456"/>
    </source>
</evidence>
<evidence type="ECO:0000256" key="1">
    <source>
        <dbReference type="ARBA" id="ARBA00022448"/>
    </source>
</evidence>
<evidence type="ECO:0000313" key="5">
    <source>
        <dbReference type="EMBL" id="GHA26027.1"/>
    </source>
</evidence>
<dbReference type="EMBL" id="BMXB01000001">
    <property type="protein sequence ID" value="GHA26027.1"/>
    <property type="molecule type" value="Genomic_DNA"/>
</dbReference>
<evidence type="ECO:0000256" key="3">
    <source>
        <dbReference type="ARBA" id="ARBA00022840"/>
    </source>
</evidence>
<feature type="domain" description="ABC transporter" evidence="4">
    <location>
        <begin position="186"/>
        <end position="412"/>
    </location>
</feature>
<dbReference type="AlphaFoldDB" id="A0A918S5T7"/>
<sequence>MKHFAIHATGHSENNRFEQQLLNGNAVPALSDLKGKEGVVFSEAVLEKFLEEDYRHGYSKLNAEKDRSIRTFSSGEKRKALLIYLLNQKPDFLILDNPFDCLDRESVKMLKRRFEEISEKVLIVQLLKRTEDLLPFVAEVFLSEEQKFIAVDDFLKLQKKNQQDQDLFTEIPPAPGEYVDIPEMLVEMKNVSVSYNEKPILKNINWSIKKGEFWELSGPNGSGKTTLLDMIYGDNPKAYGVDLFLFGNRKGSGESVWDIKKKIGYFSPAITELFKGTHTIEQMLISGLVDSVGLYQKPSDKQLFLAQKWLKTLGLLEKKNKIFRSVPLLQQRMILIARAMIKHPPLLILDEPSTSLDEKSALTLTNLINIFSEESETAILYVSHRREKGLNPQFVLELTPSAEGSTAKVIKN</sequence>
<dbReference type="GO" id="GO:0016887">
    <property type="term" value="F:ATP hydrolysis activity"/>
    <property type="evidence" value="ECO:0007669"/>
    <property type="project" value="InterPro"/>
</dbReference>
<dbReference type="InterPro" id="IPR050153">
    <property type="entry name" value="Metal_Ion_Import_ABC"/>
</dbReference>
<dbReference type="InterPro" id="IPR027417">
    <property type="entry name" value="P-loop_NTPase"/>
</dbReference>
<dbReference type="Pfam" id="PF00005">
    <property type="entry name" value="ABC_tran"/>
    <property type="match status" value="1"/>
</dbReference>
<organism evidence="5 6">
    <name type="scientific">Salinimicrobium marinum</name>
    <dbReference type="NCBI Taxonomy" id="680283"/>
    <lineage>
        <taxon>Bacteria</taxon>
        <taxon>Pseudomonadati</taxon>
        <taxon>Bacteroidota</taxon>
        <taxon>Flavobacteriia</taxon>
        <taxon>Flavobacteriales</taxon>
        <taxon>Flavobacteriaceae</taxon>
        <taxon>Salinimicrobium</taxon>
    </lineage>
</organism>
<dbReference type="InterPro" id="IPR003439">
    <property type="entry name" value="ABC_transporter-like_ATP-bd"/>
</dbReference>
<evidence type="ECO:0000256" key="2">
    <source>
        <dbReference type="ARBA" id="ARBA00022741"/>
    </source>
</evidence>
<dbReference type="SUPFAM" id="SSF52540">
    <property type="entry name" value="P-loop containing nucleoside triphosphate hydrolases"/>
    <property type="match status" value="2"/>
</dbReference>
<dbReference type="GO" id="GO:0005524">
    <property type="term" value="F:ATP binding"/>
    <property type="evidence" value="ECO:0007669"/>
    <property type="project" value="UniProtKB-KW"/>
</dbReference>
<gene>
    <name evidence="5" type="ORF">GCM10007103_04130</name>
</gene>
<reference evidence="5" key="2">
    <citation type="submission" date="2020-09" db="EMBL/GenBank/DDBJ databases">
        <authorList>
            <person name="Sun Q."/>
            <person name="Kim S."/>
        </authorList>
    </citation>
    <scope>NUCLEOTIDE SEQUENCE</scope>
    <source>
        <strain evidence="5">KCTC 12719</strain>
    </source>
</reference>
<dbReference type="Proteomes" id="UP000610456">
    <property type="component" value="Unassembled WGS sequence"/>
</dbReference>
<dbReference type="PANTHER" id="PTHR42734">
    <property type="entry name" value="METAL TRANSPORT SYSTEM ATP-BINDING PROTEIN TM_0124-RELATED"/>
    <property type="match status" value="1"/>
</dbReference>
<keyword evidence="3" id="KW-0067">ATP-binding</keyword>
<dbReference type="InterPro" id="IPR003593">
    <property type="entry name" value="AAA+_ATPase"/>
</dbReference>
<comment type="caution">
    <text evidence="5">The sequence shown here is derived from an EMBL/GenBank/DDBJ whole genome shotgun (WGS) entry which is preliminary data.</text>
</comment>
<keyword evidence="1" id="KW-0813">Transport</keyword>
<dbReference type="Gene3D" id="3.40.50.300">
    <property type="entry name" value="P-loop containing nucleotide triphosphate hydrolases"/>
    <property type="match status" value="2"/>
</dbReference>
<keyword evidence="2" id="KW-0547">Nucleotide-binding</keyword>
<evidence type="ECO:0000259" key="4">
    <source>
        <dbReference type="PROSITE" id="PS50893"/>
    </source>
</evidence>
<dbReference type="PROSITE" id="PS50893">
    <property type="entry name" value="ABC_TRANSPORTER_2"/>
    <property type="match status" value="1"/>
</dbReference>
<reference evidence="5" key="1">
    <citation type="journal article" date="2014" name="Int. J. Syst. Evol. Microbiol.">
        <title>Complete genome sequence of Corynebacterium casei LMG S-19264T (=DSM 44701T), isolated from a smear-ripened cheese.</title>
        <authorList>
            <consortium name="US DOE Joint Genome Institute (JGI-PGF)"/>
            <person name="Walter F."/>
            <person name="Albersmeier A."/>
            <person name="Kalinowski J."/>
            <person name="Ruckert C."/>
        </authorList>
    </citation>
    <scope>NUCLEOTIDE SEQUENCE</scope>
    <source>
        <strain evidence="5">KCTC 12719</strain>
    </source>
</reference>
<dbReference type="SMART" id="SM00382">
    <property type="entry name" value="AAA"/>
    <property type="match status" value="1"/>
</dbReference>
<proteinExistence type="predicted"/>
<name>A0A918S5T7_9FLAO</name>
<keyword evidence="6" id="KW-1185">Reference proteome</keyword>
<dbReference type="RefSeq" id="WP_189602970.1">
    <property type="nucleotide sequence ID" value="NZ_BMXB01000001.1"/>
</dbReference>
<protein>
    <recommendedName>
        <fullName evidence="4">ABC transporter domain-containing protein</fullName>
    </recommendedName>
</protein>